<organism evidence="2 3">
    <name type="scientific">Nematostella vectensis</name>
    <name type="common">Starlet sea anemone</name>
    <dbReference type="NCBI Taxonomy" id="45351"/>
    <lineage>
        <taxon>Eukaryota</taxon>
        <taxon>Metazoa</taxon>
        <taxon>Cnidaria</taxon>
        <taxon>Anthozoa</taxon>
        <taxon>Hexacorallia</taxon>
        <taxon>Actiniaria</taxon>
        <taxon>Edwardsiidae</taxon>
        <taxon>Nematostella</taxon>
    </lineage>
</organism>
<dbReference type="AlphaFoldDB" id="A7T2J1"/>
<feature type="compositionally biased region" description="Polar residues" evidence="1">
    <location>
        <begin position="29"/>
        <end position="39"/>
    </location>
</feature>
<evidence type="ECO:0000313" key="2">
    <source>
        <dbReference type="EMBL" id="EDO29824.1"/>
    </source>
</evidence>
<gene>
    <name evidence="2" type="ORF">NEMVEDRAFT_v1g221407</name>
</gene>
<dbReference type="InterPro" id="IPR013762">
    <property type="entry name" value="Integrase-like_cat_sf"/>
</dbReference>
<dbReference type="PhylomeDB" id="A7T2J1"/>
<dbReference type="InterPro" id="IPR050090">
    <property type="entry name" value="Tyrosine_recombinase_XerCD"/>
</dbReference>
<dbReference type="PANTHER" id="PTHR30349">
    <property type="entry name" value="PHAGE INTEGRASE-RELATED"/>
    <property type="match status" value="1"/>
</dbReference>
<dbReference type="GO" id="GO:0015074">
    <property type="term" value="P:DNA integration"/>
    <property type="evidence" value="ECO:0007669"/>
    <property type="project" value="InterPro"/>
</dbReference>
<proteinExistence type="predicted"/>
<keyword evidence="3" id="KW-1185">Reference proteome</keyword>
<reference evidence="2 3" key="1">
    <citation type="journal article" date="2007" name="Science">
        <title>Sea anemone genome reveals ancestral eumetazoan gene repertoire and genomic organization.</title>
        <authorList>
            <person name="Putnam N.H."/>
            <person name="Srivastava M."/>
            <person name="Hellsten U."/>
            <person name="Dirks B."/>
            <person name="Chapman J."/>
            <person name="Salamov A."/>
            <person name="Terry A."/>
            <person name="Shapiro H."/>
            <person name="Lindquist E."/>
            <person name="Kapitonov V.V."/>
            <person name="Jurka J."/>
            <person name="Genikhovich G."/>
            <person name="Grigoriev I.V."/>
            <person name="Lucas S.M."/>
            <person name="Steele R.E."/>
            <person name="Finnerty J.R."/>
            <person name="Technau U."/>
            <person name="Martindale M.Q."/>
            <person name="Rokhsar D.S."/>
        </authorList>
    </citation>
    <scope>NUCLEOTIDE SEQUENCE [LARGE SCALE GENOMIC DNA]</scope>
    <source>
        <strain evidence="3">CH2 X CH6</strain>
    </source>
</reference>
<dbReference type="eggNOG" id="ENOG502RYDE">
    <property type="taxonomic scope" value="Eukaryota"/>
</dbReference>
<dbReference type="PANTHER" id="PTHR30349:SF84">
    <property type="entry name" value="PHAGE-RELATED INTEGRASE"/>
    <property type="match status" value="1"/>
</dbReference>
<sequence length="944" mass="105550">MAQAAGLVQYDSITDDSEETENHVPADESTATDPQASTDDTAKKKVHADERSSRKYAIPIAELTTEMAKLLRDVKVFFTKDINLVRKGSPISPSTWTKANERILCYLGFCRDTLYYKDISPDLFLRTRLLERYLDYLKTDRKLASSTLANHAASLIYPAKFLNREHAVTLYRDVKVVSQLRGSCNAFQRQARAAQPTQEDLVNANKWLPWDEVIHCVDMQTERFDMARSQSAKARESRNLLSIALFVLIPPSRGQEIRTLRIAPSGDREHVQVLNSLVLNSDGTLMFRFEDYKTYGSHGVDVTNLPVILGSVETRLHYKDISPDLFLRTRLLERYLDYLKTDKGKPFSGPAFSTHMKSVFYHLTGEDHRLNVIIREYLDKYRDILLDASDDGTTNNFLLLTDKGKPFSGPAFSTHMKSVFYHLTGCTDAMKDSLVSALRHTRKQAQLTYDRRNSSEKKSLAVSLASELAENTIESLSAQPSDRNAGLDKGSWVALTVEGSTLANPNILLARIQNLMPGRKASLLWFKATAEKGLYAFHYDEASCIESLDALVPVQTDKGKPFSGPAFSTHMKSVFYHLTGVSVNLHLLRSSFMTYCYGDSQCTDAMKDSLVSALRHTRKQAQLTYDRRNSSEKKSLAVSLASELAENTIESLSAQPSDRNAGLDKGSWVALTVEGSTLANPNILLARIQNLMPGRKASLLWFKATAEKGLYAFHYDEASWIESLDALVPVQVKEIKNSPGLYKLTTSLKKIHRAEDHRLNVIIREYLDKYRDILLDASDDGTTNNFLLLTDKGKPFSGPAFSTHMKSVFYHLTGVSVNLHLLRSSFVTYCYGDSQCTDAMKDSLASALRHTRKQAQLTYDRRNSSEKKSLAVSLASELAENTIESLSAQPSDRNAGLDKGSWVALTVEGSTLANPNILLARIQNLMPGIKASLLWFKATAEKGL</sequence>
<evidence type="ECO:0000313" key="3">
    <source>
        <dbReference type="Proteomes" id="UP000001593"/>
    </source>
</evidence>
<evidence type="ECO:0000256" key="1">
    <source>
        <dbReference type="SAM" id="MobiDB-lite"/>
    </source>
</evidence>
<dbReference type="STRING" id="45351.A7T2J1"/>
<name>A7T2J1_NEMVE</name>
<accession>A7T2J1</accession>
<feature type="compositionally biased region" description="Basic and acidic residues" evidence="1">
    <location>
        <begin position="40"/>
        <end position="50"/>
    </location>
</feature>
<dbReference type="EMBL" id="DS470262">
    <property type="protein sequence ID" value="EDO29824.1"/>
    <property type="molecule type" value="Genomic_DNA"/>
</dbReference>
<dbReference type="Proteomes" id="UP000001593">
    <property type="component" value="Unassembled WGS sequence"/>
</dbReference>
<dbReference type="GO" id="GO:0006310">
    <property type="term" value="P:DNA recombination"/>
    <property type="evidence" value="ECO:0007669"/>
    <property type="project" value="InterPro"/>
</dbReference>
<dbReference type="Gene3D" id="1.10.443.10">
    <property type="entry name" value="Intergrase catalytic core"/>
    <property type="match status" value="1"/>
</dbReference>
<dbReference type="GO" id="GO:0003677">
    <property type="term" value="F:DNA binding"/>
    <property type="evidence" value="ECO:0007669"/>
    <property type="project" value="InterPro"/>
</dbReference>
<protein>
    <submittedName>
        <fullName evidence="2">Uncharacterized protein</fullName>
    </submittedName>
</protein>
<dbReference type="HOGENOM" id="CLU_311305_0_0_1"/>
<dbReference type="InParanoid" id="A7T2J1"/>
<feature type="region of interest" description="Disordered" evidence="1">
    <location>
        <begin position="1"/>
        <end position="50"/>
    </location>
</feature>